<reference evidence="1" key="2">
    <citation type="submission" date="2020-11" db="EMBL/GenBank/DDBJ databases">
        <authorList>
            <person name="McCartney M.A."/>
            <person name="Auch B."/>
            <person name="Kono T."/>
            <person name="Mallez S."/>
            <person name="Becker A."/>
            <person name="Gohl D.M."/>
            <person name="Silverstein K.A.T."/>
            <person name="Koren S."/>
            <person name="Bechman K.B."/>
            <person name="Herman A."/>
            <person name="Abrahante J.E."/>
            <person name="Garbe J."/>
        </authorList>
    </citation>
    <scope>NUCLEOTIDE SEQUENCE</scope>
    <source>
        <strain evidence="1">Duluth1</strain>
        <tissue evidence="1">Whole animal</tissue>
    </source>
</reference>
<comment type="caution">
    <text evidence="1">The sequence shown here is derived from an EMBL/GenBank/DDBJ whole genome shotgun (WGS) entry which is preliminary data.</text>
</comment>
<proteinExistence type="predicted"/>
<dbReference type="AlphaFoldDB" id="A0A9D4QHM2"/>
<evidence type="ECO:0000313" key="1">
    <source>
        <dbReference type="EMBL" id="KAH3832318.1"/>
    </source>
</evidence>
<gene>
    <name evidence="1" type="ORF">DPMN_105602</name>
</gene>
<name>A0A9D4QHM2_DREPO</name>
<protein>
    <submittedName>
        <fullName evidence="1">Uncharacterized protein</fullName>
    </submittedName>
</protein>
<sequence length="87" mass="9858">MEQDRKKERQINTRGPGYINLVSEGQKAKGSKNTSLLQEARHGEMMKVFLAQKLVFPDVGKTNLRPDIVIWSTAPTQMLFLELTVPC</sequence>
<keyword evidence="2" id="KW-1185">Reference proteome</keyword>
<reference evidence="1" key="1">
    <citation type="journal article" date="2019" name="bioRxiv">
        <title>The Genome of the Zebra Mussel, Dreissena polymorpha: A Resource for Invasive Species Research.</title>
        <authorList>
            <person name="McCartney M.A."/>
            <person name="Auch B."/>
            <person name="Kono T."/>
            <person name="Mallez S."/>
            <person name="Zhang Y."/>
            <person name="Obille A."/>
            <person name="Becker A."/>
            <person name="Abrahante J.E."/>
            <person name="Garbe J."/>
            <person name="Badalamenti J.P."/>
            <person name="Herman A."/>
            <person name="Mangelson H."/>
            <person name="Liachko I."/>
            <person name="Sullivan S."/>
            <person name="Sone E.D."/>
            <person name="Koren S."/>
            <person name="Silverstein K.A.T."/>
            <person name="Beckman K.B."/>
            <person name="Gohl D.M."/>
        </authorList>
    </citation>
    <scope>NUCLEOTIDE SEQUENCE</scope>
    <source>
        <strain evidence="1">Duluth1</strain>
        <tissue evidence="1">Whole animal</tissue>
    </source>
</reference>
<dbReference type="Proteomes" id="UP000828390">
    <property type="component" value="Unassembled WGS sequence"/>
</dbReference>
<accession>A0A9D4QHM2</accession>
<organism evidence="1 2">
    <name type="scientific">Dreissena polymorpha</name>
    <name type="common">Zebra mussel</name>
    <name type="synonym">Mytilus polymorpha</name>
    <dbReference type="NCBI Taxonomy" id="45954"/>
    <lineage>
        <taxon>Eukaryota</taxon>
        <taxon>Metazoa</taxon>
        <taxon>Spiralia</taxon>
        <taxon>Lophotrochozoa</taxon>
        <taxon>Mollusca</taxon>
        <taxon>Bivalvia</taxon>
        <taxon>Autobranchia</taxon>
        <taxon>Heteroconchia</taxon>
        <taxon>Euheterodonta</taxon>
        <taxon>Imparidentia</taxon>
        <taxon>Neoheterodontei</taxon>
        <taxon>Myida</taxon>
        <taxon>Dreissenoidea</taxon>
        <taxon>Dreissenidae</taxon>
        <taxon>Dreissena</taxon>
    </lineage>
</organism>
<dbReference type="EMBL" id="JAIWYP010000004">
    <property type="protein sequence ID" value="KAH3832318.1"/>
    <property type="molecule type" value="Genomic_DNA"/>
</dbReference>
<evidence type="ECO:0000313" key="2">
    <source>
        <dbReference type="Proteomes" id="UP000828390"/>
    </source>
</evidence>